<dbReference type="KEGG" id="pchm:VFPPC_03925"/>
<dbReference type="InterPro" id="IPR036864">
    <property type="entry name" value="Zn2-C6_fun-type_DNA-bd_sf"/>
</dbReference>
<keyword evidence="3" id="KW-0539">Nucleus</keyword>
<feature type="region of interest" description="Disordered" evidence="4">
    <location>
        <begin position="96"/>
        <end position="127"/>
    </location>
</feature>
<feature type="compositionally biased region" description="Basic and acidic residues" evidence="4">
    <location>
        <begin position="1"/>
        <end position="27"/>
    </location>
</feature>
<feature type="region of interest" description="Disordered" evidence="4">
    <location>
        <begin position="1"/>
        <end position="33"/>
    </location>
</feature>
<dbReference type="GO" id="GO:0006351">
    <property type="term" value="P:DNA-templated transcription"/>
    <property type="evidence" value="ECO:0007669"/>
    <property type="project" value="InterPro"/>
</dbReference>
<keyword evidence="7" id="KW-1185">Reference proteome</keyword>
<dbReference type="CDD" id="cd12148">
    <property type="entry name" value="fungal_TF_MHR"/>
    <property type="match status" value="1"/>
</dbReference>
<dbReference type="GO" id="GO:0003677">
    <property type="term" value="F:DNA binding"/>
    <property type="evidence" value="ECO:0007669"/>
    <property type="project" value="InterPro"/>
</dbReference>
<sequence>MSHETLQKESKLDRTAAEPEPDREPEPPRLQPYSCLSCRRKRKRCDRTNPCVNCRKSGTDCVFAPRKPSTRQYSGPSALERVKYLEGVVQQLRAELELRQPSSNDENNKLSNRGQTRPFSHAYPEDDGLGDKNDVADLQAEFGQLAIGEGRSRYIVSNFWANLTEQVDGLADTLEDLTDPKDHEEPRMQDATHDQSVTTSLLGLSPCYSSLRQLHPTPDKVMVYWRLYKENCDPVIKILHIPTIEPLVLQYRSQLDGLPRGLEALLFAIYFSTIASLSDEECPKTLGAEKSSLLSMYKAGTEQALARAHLLETDEIIVLQAFAIFLSSLRNYCNLRLMWSLTSMAVRLAQNTGVHRDGTHFGLSPFTTETRRRLWWNICALDARAAEDSGYNTSIHAIGHDAQMPLNVNDTDLSPSMTEFPAPKASFTIMTFSIVKFRATIVFQSLQNLSPGTIGPCGKLHTTESLEQRSTMILQYQDMLQKLFSGHDPSDPFYWYTAIISRIMLGKMWLMAYYPSLRLETCGGLPDHIKDSLFIRSITIVESQVLLYTGEPTARWSWFCFSHVQWYAIAYILTELCSRSEGDLVEQAWRAINAVLNICCFTLSQTDAQTNDIEFGHRSKFGGLRDFEYKLLNRLLRKARAARLKQPGPSNTTVPHHATGAEDLFAAAHHFDDELISGAGILSSTTVGNCAFEPGDEVPVSASYVQNRVVDSDESYSFDHLIYAPLHYHEG</sequence>
<dbReference type="PANTHER" id="PTHR31001">
    <property type="entry name" value="UNCHARACTERIZED TRANSCRIPTIONAL REGULATORY PROTEIN"/>
    <property type="match status" value="1"/>
</dbReference>
<dbReference type="PROSITE" id="PS50048">
    <property type="entry name" value="ZN2_CY6_FUNGAL_2"/>
    <property type="match status" value="1"/>
</dbReference>
<dbReference type="InterPro" id="IPR001138">
    <property type="entry name" value="Zn2Cys6_DnaBD"/>
</dbReference>
<organism evidence="6 7">
    <name type="scientific">Pochonia chlamydosporia 170</name>
    <dbReference type="NCBI Taxonomy" id="1380566"/>
    <lineage>
        <taxon>Eukaryota</taxon>
        <taxon>Fungi</taxon>
        <taxon>Dikarya</taxon>
        <taxon>Ascomycota</taxon>
        <taxon>Pezizomycotina</taxon>
        <taxon>Sordariomycetes</taxon>
        <taxon>Hypocreomycetidae</taxon>
        <taxon>Hypocreales</taxon>
        <taxon>Clavicipitaceae</taxon>
        <taxon>Pochonia</taxon>
    </lineage>
</organism>
<gene>
    <name evidence="6" type="ORF">VFPPC_03925</name>
</gene>
<evidence type="ECO:0000256" key="2">
    <source>
        <dbReference type="ARBA" id="ARBA00022723"/>
    </source>
</evidence>
<dbReference type="SMART" id="SM00906">
    <property type="entry name" value="Fungal_trans"/>
    <property type="match status" value="1"/>
</dbReference>
<protein>
    <submittedName>
        <fullName evidence="6">C6 transcription protein</fullName>
    </submittedName>
</protein>
<dbReference type="GO" id="GO:0008270">
    <property type="term" value="F:zinc ion binding"/>
    <property type="evidence" value="ECO:0007669"/>
    <property type="project" value="InterPro"/>
</dbReference>
<name>A0A179F2Q9_METCM</name>
<dbReference type="Pfam" id="PF00172">
    <property type="entry name" value="Zn_clus"/>
    <property type="match status" value="1"/>
</dbReference>
<dbReference type="RefSeq" id="XP_018137711.1">
    <property type="nucleotide sequence ID" value="XM_018283367.1"/>
</dbReference>
<dbReference type="PANTHER" id="PTHR31001:SF50">
    <property type="entry name" value="ZN(II)2CYS6 TRANSCRIPTION FACTOR (EUROFUNG)"/>
    <property type="match status" value="1"/>
</dbReference>
<feature type="domain" description="Zn(2)-C6 fungal-type" evidence="5">
    <location>
        <begin position="34"/>
        <end position="63"/>
    </location>
</feature>
<comment type="caution">
    <text evidence="6">The sequence shown here is derived from an EMBL/GenBank/DDBJ whole genome shotgun (WGS) entry which is preliminary data.</text>
</comment>
<dbReference type="Gene3D" id="4.10.240.10">
    <property type="entry name" value="Zn(2)-C6 fungal-type DNA-binding domain"/>
    <property type="match status" value="1"/>
</dbReference>
<dbReference type="GO" id="GO:0005634">
    <property type="term" value="C:nucleus"/>
    <property type="evidence" value="ECO:0007669"/>
    <property type="project" value="UniProtKB-SubCell"/>
</dbReference>
<dbReference type="Pfam" id="PF04082">
    <property type="entry name" value="Fungal_trans"/>
    <property type="match status" value="1"/>
</dbReference>
<dbReference type="GO" id="GO:0000981">
    <property type="term" value="F:DNA-binding transcription factor activity, RNA polymerase II-specific"/>
    <property type="evidence" value="ECO:0007669"/>
    <property type="project" value="InterPro"/>
</dbReference>
<evidence type="ECO:0000313" key="7">
    <source>
        <dbReference type="Proteomes" id="UP000078397"/>
    </source>
</evidence>
<feature type="compositionally biased region" description="Polar residues" evidence="4">
    <location>
        <begin position="100"/>
        <end position="118"/>
    </location>
</feature>
<accession>A0A179F2Q9</accession>
<evidence type="ECO:0000256" key="3">
    <source>
        <dbReference type="ARBA" id="ARBA00023242"/>
    </source>
</evidence>
<dbReference type="Proteomes" id="UP000078397">
    <property type="component" value="Unassembled WGS sequence"/>
</dbReference>
<evidence type="ECO:0000259" key="5">
    <source>
        <dbReference type="PROSITE" id="PS50048"/>
    </source>
</evidence>
<dbReference type="InterPro" id="IPR007219">
    <property type="entry name" value="XnlR_reg_dom"/>
</dbReference>
<dbReference type="SMART" id="SM00066">
    <property type="entry name" value="GAL4"/>
    <property type="match status" value="1"/>
</dbReference>
<evidence type="ECO:0000256" key="4">
    <source>
        <dbReference type="SAM" id="MobiDB-lite"/>
    </source>
</evidence>
<dbReference type="PROSITE" id="PS00463">
    <property type="entry name" value="ZN2_CY6_FUNGAL_1"/>
    <property type="match status" value="1"/>
</dbReference>
<reference evidence="6 7" key="1">
    <citation type="journal article" date="2016" name="PLoS Pathog.">
        <title>Biosynthesis of antibiotic leucinostatins in bio-control fungus Purpureocillium lilacinum and their inhibition on phytophthora revealed by genome mining.</title>
        <authorList>
            <person name="Wang G."/>
            <person name="Liu Z."/>
            <person name="Lin R."/>
            <person name="Li E."/>
            <person name="Mao Z."/>
            <person name="Ling J."/>
            <person name="Yang Y."/>
            <person name="Yin W.B."/>
            <person name="Xie B."/>
        </authorList>
    </citation>
    <scope>NUCLEOTIDE SEQUENCE [LARGE SCALE GENOMIC DNA]</scope>
    <source>
        <strain evidence="6">170</strain>
    </source>
</reference>
<dbReference type="InterPro" id="IPR050613">
    <property type="entry name" value="Sec_Metabolite_Reg"/>
</dbReference>
<dbReference type="OrthoDB" id="435881at2759"/>
<dbReference type="SUPFAM" id="SSF57701">
    <property type="entry name" value="Zn2/Cys6 DNA-binding domain"/>
    <property type="match status" value="1"/>
</dbReference>
<proteinExistence type="predicted"/>
<dbReference type="STRING" id="1380566.A0A179F2Q9"/>
<dbReference type="AlphaFoldDB" id="A0A179F2Q9"/>
<evidence type="ECO:0000313" key="6">
    <source>
        <dbReference type="EMBL" id="OAQ59718.1"/>
    </source>
</evidence>
<dbReference type="GeneID" id="28847361"/>
<comment type="subcellular location">
    <subcellularLocation>
        <location evidence="1">Nucleus</location>
    </subcellularLocation>
</comment>
<dbReference type="EMBL" id="LSBJ02000002">
    <property type="protein sequence ID" value="OAQ59718.1"/>
    <property type="molecule type" value="Genomic_DNA"/>
</dbReference>
<keyword evidence="2" id="KW-0479">Metal-binding</keyword>
<evidence type="ECO:0000256" key="1">
    <source>
        <dbReference type="ARBA" id="ARBA00004123"/>
    </source>
</evidence>